<comment type="caution">
    <text evidence="6">The sequence shown here is derived from an EMBL/GenBank/DDBJ whole genome shotgun (WGS) entry which is preliminary data.</text>
</comment>
<dbReference type="InterPro" id="IPR008334">
    <property type="entry name" value="5'-Nucleotdase_C"/>
</dbReference>
<dbReference type="Gene3D" id="3.90.780.10">
    <property type="entry name" value="5'-Nucleotidase, C-terminal domain"/>
    <property type="match status" value="1"/>
</dbReference>
<dbReference type="OrthoDB" id="10252235at2759"/>
<dbReference type="GO" id="GO:0000166">
    <property type="term" value="F:nucleotide binding"/>
    <property type="evidence" value="ECO:0007669"/>
    <property type="project" value="UniProtKB-KW"/>
</dbReference>
<dbReference type="GO" id="GO:0009166">
    <property type="term" value="P:nucleotide catabolic process"/>
    <property type="evidence" value="ECO:0007669"/>
    <property type="project" value="InterPro"/>
</dbReference>
<keyword evidence="2" id="KW-0732">Signal</keyword>
<feature type="domain" description="Calcineurin-like phosphoesterase" evidence="4">
    <location>
        <begin position="8"/>
        <end position="213"/>
    </location>
</feature>
<evidence type="ECO:0000259" key="4">
    <source>
        <dbReference type="Pfam" id="PF00149"/>
    </source>
</evidence>
<evidence type="ECO:0000259" key="5">
    <source>
        <dbReference type="Pfam" id="PF02872"/>
    </source>
</evidence>
<dbReference type="InterPro" id="IPR036907">
    <property type="entry name" value="5'-Nucleotdase_C_sf"/>
</dbReference>
<dbReference type="EMBL" id="NCKU01009785">
    <property type="protein sequence ID" value="RWS01134.1"/>
    <property type="molecule type" value="Genomic_DNA"/>
</dbReference>
<comment type="similarity">
    <text evidence="1 3">Belongs to the 5'-nucleotidase family.</text>
</comment>
<reference evidence="6 7" key="1">
    <citation type="journal article" date="2018" name="Gigascience">
        <title>Genomes of trombidid mites reveal novel predicted allergens and laterally-transferred genes associated with secondary metabolism.</title>
        <authorList>
            <person name="Dong X."/>
            <person name="Chaisiri K."/>
            <person name="Xia D."/>
            <person name="Armstrong S.D."/>
            <person name="Fang Y."/>
            <person name="Donnelly M.J."/>
            <person name="Kadowaki T."/>
            <person name="McGarry J.W."/>
            <person name="Darby A.C."/>
            <person name="Makepeace B.L."/>
        </authorList>
    </citation>
    <scope>NUCLEOTIDE SEQUENCE [LARGE SCALE GENOMIC DNA]</scope>
    <source>
        <strain evidence="6">UoL-WK</strain>
    </source>
</reference>
<dbReference type="Gene3D" id="3.60.21.10">
    <property type="match status" value="1"/>
</dbReference>
<dbReference type="PANTHER" id="PTHR11575">
    <property type="entry name" value="5'-NUCLEOTIDASE-RELATED"/>
    <property type="match status" value="1"/>
</dbReference>
<evidence type="ECO:0000256" key="1">
    <source>
        <dbReference type="ARBA" id="ARBA00006654"/>
    </source>
</evidence>
<dbReference type="Proteomes" id="UP000285301">
    <property type="component" value="Unassembled WGS sequence"/>
</dbReference>
<organism evidence="6 7">
    <name type="scientific">Dinothrombium tinctorium</name>
    <dbReference type="NCBI Taxonomy" id="1965070"/>
    <lineage>
        <taxon>Eukaryota</taxon>
        <taxon>Metazoa</taxon>
        <taxon>Ecdysozoa</taxon>
        <taxon>Arthropoda</taxon>
        <taxon>Chelicerata</taxon>
        <taxon>Arachnida</taxon>
        <taxon>Acari</taxon>
        <taxon>Acariformes</taxon>
        <taxon>Trombidiformes</taxon>
        <taxon>Prostigmata</taxon>
        <taxon>Anystina</taxon>
        <taxon>Parasitengona</taxon>
        <taxon>Trombidioidea</taxon>
        <taxon>Trombidiidae</taxon>
        <taxon>Dinothrombium</taxon>
    </lineage>
</organism>
<accession>A0A3S3RHU2</accession>
<dbReference type="SUPFAM" id="SSF56300">
    <property type="entry name" value="Metallo-dependent phosphatases"/>
    <property type="match status" value="1"/>
</dbReference>
<dbReference type="PRINTS" id="PR01607">
    <property type="entry name" value="APYRASEFAMLY"/>
</dbReference>
<evidence type="ECO:0000256" key="2">
    <source>
        <dbReference type="ARBA" id="ARBA00022729"/>
    </source>
</evidence>
<gene>
    <name evidence="6" type="ORF">B4U79_10689</name>
</gene>
<dbReference type="InterPro" id="IPR004843">
    <property type="entry name" value="Calcineurin-like_PHP"/>
</dbReference>
<evidence type="ECO:0000313" key="6">
    <source>
        <dbReference type="EMBL" id="RWS01134.1"/>
    </source>
</evidence>
<evidence type="ECO:0000256" key="3">
    <source>
        <dbReference type="RuleBase" id="RU362119"/>
    </source>
</evidence>
<dbReference type="STRING" id="1965070.A0A3S3RHU2"/>
<keyword evidence="3" id="KW-0547">Nucleotide-binding</keyword>
<dbReference type="InterPro" id="IPR006179">
    <property type="entry name" value="5_nucleotidase/apyrase"/>
</dbReference>
<dbReference type="InterPro" id="IPR029052">
    <property type="entry name" value="Metallo-depent_PP-like"/>
</dbReference>
<dbReference type="GO" id="GO:0016787">
    <property type="term" value="F:hydrolase activity"/>
    <property type="evidence" value="ECO:0007669"/>
    <property type="project" value="UniProtKB-KW"/>
</dbReference>
<dbReference type="Pfam" id="PF00149">
    <property type="entry name" value="Metallophos"/>
    <property type="match status" value="1"/>
</dbReference>
<dbReference type="AlphaFoldDB" id="A0A3S3RHU2"/>
<dbReference type="Pfam" id="PF02872">
    <property type="entry name" value="5_nucleotid_C"/>
    <property type="match status" value="1"/>
</dbReference>
<protein>
    <submittedName>
        <fullName evidence="6">Trifunctional nucleotide phosphoesterase protein YfkN-like protein</fullName>
    </submittedName>
</protein>
<name>A0A3S3RHU2_9ACAR</name>
<keyword evidence="3" id="KW-0378">Hydrolase</keyword>
<dbReference type="CDD" id="cd07406">
    <property type="entry name" value="MPP_CG11883_N"/>
    <property type="match status" value="1"/>
</dbReference>
<keyword evidence="7" id="KW-1185">Reference proteome</keyword>
<dbReference type="InterPro" id="IPR041821">
    <property type="entry name" value="CG11883_N"/>
</dbReference>
<evidence type="ECO:0000313" key="7">
    <source>
        <dbReference type="Proteomes" id="UP000285301"/>
    </source>
</evidence>
<feature type="domain" description="5'-Nucleotidase C-terminal" evidence="5">
    <location>
        <begin position="294"/>
        <end position="440"/>
    </location>
</feature>
<sequence length="566" mass="64070">MSESKTVTILHFNDCYNIESGTREPCGGAARFKTAIDSLRDDNTMVLFSGDLFSPSYMSTFTKGEHMIHVMNALGVDCSVYGNHDFDFGVQNLISLANQCAFPWLMSNVIDNETNKTLAQGKVSHILECNGKKFGFIGLVEEEWLATIATIDKDDITYYDFVIEGKKLAKHLKEKENVDFVIALTHMRFPNDCRLAENVDEIDLILGGHDHVYEVKKVNEKFIVKSGTDFRQLSKITINLFGNKFDINVQEVNITFKEFEENESLKELLSKYSVLIEEKMDIVLGHLNCDLEGRFSKVRTQETNLGNFVADIILACTHSDLAILNSGTLRSDRIHPKGIFKMRDLYSILPALSPLAIISATGEQIWKALENGVSQWPKLEGRFPLVSGVQFAFDPKKPAGSRIDPKFIKIGGEYLEMNQKYRLVTKEFLRKGKDGYEVFTDCEILLSEEECPNVRTSVQNHLEAIKTFTDPALFHTRHRQSFVALSRRHNKVKHEMTHAIANSLTTTKSNACPSYQECKKSTSLDTQKSVTNNSQTSIDDIEYEQFKLEPKIDGRIVIVTVEAKQI</sequence>
<dbReference type="SUPFAM" id="SSF55816">
    <property type="entry name" value="5'-nucleotidase (syn. UDP-sugar hydrolase), C-terminal domain"/>
    <property type="match status" value="1"/>
</dbReference>
<proteinExistence type="inferred from homology"/>
<dbReference type="PANTHER" id="PTHR11575:SF48">
    <property type="entry name" value="5'-NUCLEOTIDASE"/>
    <property type="match status" value="1"/>
</dbReference>